<organism evidence="4 5">
    <name type="scientific">Prosthecobacter debontii</name>
    <dbReference type="NCBI Taxonomy" id="48467"/>
    <lineage>
        <taxon>Bacteria</taxon>
        <taxon>Pseudomonadati</taxon>
        <taxon>Verrucomicrobiota</taxon>
        <taxon>Verrucomicrobiia</taxon>
        <taxon>Verrucomicrobiales</taxon>
        <taxon>Verrucomicrobiaceae</taxon>
        <taxon>Prosthecobacter</taxon>
    </lineage>
</organism>
<dbReference type="InterPro" id="IPR013783">
    <property type="entry name" value="Ig-like_fold"/>
</dbReference>
<keyword evidence="2" id="KW-0812">Transmembrane</keyword>
<dbReference type="Pfam" id="PF18888">
    <property type="entry name" value="DUF5650"/>
    <property type="match status" value="11"/>
</dbReference>
<gene>
    <name evidence="4" type="ORF">SAMN02745166_01018</name>
</gene>
<dbReference type="EMBL" id="FUYE01000003">
    <property type="protein sequence ID" value="SKA84463.1"/>
    <property type="molecule type" value="Genomic_DNA"/>
</dbReference>
<dbReference type="OrthoDB" id="218680at2"/>
<dbReference type="Gene3D" id="2.60.40.60">
    <property type="entry name" value="Cadherins"/>
    <property type="match status" value="1"/>
</dbReference>
<feature type="region of interest" description="Disordered" evidence="1">
    <location>
        <begin position="904"/>
        <end position="930"/>
    </location>
</feature>
<dbReference type="GO" id="GO:0016020">
    <property type="term" value="C:membrane"/>
    <property type="evidence" value="ECO:0007669"/>
    <property type="project" value="InterPro"/>
</dbReference>
<evidence type="ECO:0000313" key="5">
    <source>
        <dbReference type="Proteomes" id="UP000190774"/>
    </source>
</evidence>
<feature type="domain" description="Cadherin" evidence="3">
    <location>
        <begin position="906"/>
        <end position="1016"/>
    </location>
</feature>
<dbReference type="GO" id="GO:0005509">
    <property type="term" value="F:calcium ion binding"/>
    <property type="evidence" value="ECO:0007669"/>
    <property type="project" value="InterPro"/>
</dbReference>
<evidence type="ECO:0000256" key="2">
    <source>
        <dbReference type="SAM" id="Phobius"/>
    </source>
</evidence>
<feature type="compositionally biased region" description="Low complexity" evidence="1">
    <location>
        <begin position="904"/>
        <end position="915"/>
    </location>
</feature>
<dbReference type="GO" id="GO:0007156">
    <property type="term" value="P:homophilic cell adhesion via plasma membrane adhesion molecules"/>
    <property type="evidence" value="ECO:0007669"/>
    <property type="project" value="InterPro"/>
</dbReference>
<dbReference type="STRING" id="48467.SAMN02745166_01018"/>
<reference evidence="5" key="1">
    <citation type="submission" date="2017-02" db="EMBL/GenBank/DDBJ databases">
        <authorList>
            <person name="Varghese N."/>
            <person name="Submissions S."/>
        </authorList>
    </citation>
    <scope>NUCLEOTIDE SEQUENCE [LARGE SCALE GENOMIC DNA]</scope>
    <source>
        <strain evidence="5">ATCC 700200</strain>
    </source>
</reference>
<dbReference type="SUPFAM" id="SSF49313">
    <property type="entry name" value="Cadherin-like"/>
    <property type="match status" value="1"/>
</dbReference>
<sequence length="1740" mass="176162">MMSVDRLGQTLASLGCLSLQAFMPSTRRTYFALPSLLPWALIWIVCLGMISSHSHARPPFPEFVDPNPNPRNQFGHSVVPLSTGNVVITAPYDDAGGTDAGAVYLFNGATGELISTLRGTIRGSYVGEGGVTALSNGNYVVCSPDWNHGAGAVTWGSGTTGVSGDVSASNSLVGGNANDYIGSEGVTALSNGNYVVCSSSWANGIVNNVGAVTWGSGSSGVSGVVSASNSLVGSRINDNVGNRGVTALSNGNYVVRSPDWGNGYALWVGAVTWGNGATGVSGVVSASNSLVGGKGSDQVGYGGVKALSNGDYVVCSPIWDNGSVADAGAVTWGNGTTGVSGVVSDSNSLVGSRASDQVGSGGVTALSNGNYVVGSPIWDNGSVADAGSVTWGNGTAGVSGVVSASNSLVGSKANDRVGQEGVVALSNGNYVVSSRDWDNGAVSNVGAVTWGSGTTGVSGVVNNSNSLVGIKANDRVGQGGVVALSNGNYVVSSASWHNGVTSGVGAVTWGNGTTGVSGGVSASNSLVGSKNNDLVGSGGVTALSNGNYVVRSPHWSNGAFTSTGAVTWVNGSSGVTGVVSSSNSLVGGAANSGVGSGDVTELSDGNYVVCSPYWDNGAVSNVGAVTWGSGTTGVSGVVSASNSLVGSKANDYVGSEGVTALSNGNYVVRSPNWGNGDVTNAGAVTWVNGSSGVTGVVSASNSLVGSQYYDFVGSGVVTALSNGNYVASTLYWKNGDFVYSGAVTWGSGTTGVSGVVNSSNSLVGLTRDASLADVVVDNVNNTFFSRFLGEGSGKVRLGSQADGLAPTPRVTLNTANLASNATSLILTGIDFDAATPSNNTVTFTPAGTGTVTAATAMSLTVTSLADLTPGPLYAVVTTNGESSGAAVQVANVVSLAPTALELSNNSLSENNPANATVGTLSATDPDSEQGHTFSLVEGIGDTDNDDFSIVGTDLKISVVADYETKSSYSLRVRADDGEGGVFEQVLTVTILDVGERVIAITGSHQLITNGDTMPDVADATDFGTVALINSSVTHVFTIRNDGDTTLHLDNPAVVTSGPGAEDFELTTLPAAAVAASEQTTFAVTFDPRLPGERTATVTVTSDDGVNGSYSFAIRGFGGLSKPLAQTITFTPATTVYLDQGSLNLSATASSGLPVTLSVVPAGTTSVGASLAGNVLSFTAIGKVQVQAVQTGDGTYAAAKTVMKTITVKETPTKLTLLDLAQTYTGTPRAITTIGGSGDVTIEYKLGTSFGSTPPTEVGKYSVIATDNSGSKTGTLIITKAPLYVTPDHKRKFAGEDNPELTVVYSGFLGSDTEAVFTKTPVLKTTAKTTSGGGLYPITASGGAAANYLFVYQQGTLVVESFAGSYEALLVDADDLPVGKLMLTVPLTGQSFSGKLMTVTETAALSLKGELTTDVDDELATGTATVTKGAGAYEISFTLPMQGDVLATVERDDEPLGSAETGRKLLALAKGSTVLYSGAHTVVLETALPAAEDVPAGAGWATATLSKTGVMTLTGRLADGTAFTTTLAPDVDPDPGYRLFVQPYKKRTESYLGGAFTLLPHPTQTNRRYVEEAGLSWSKTGLAADTTYRAGIGPVTTVMMLDPWLPPVAAKGSTPVITLATRLGLTESTLGVQHSDTGSTLNSNLPTQVALSLKNEVSVQLPEANTTKWKTKVVPATGLFSGSFELADTGAKPRVVTFSGVLRQPAEEADALIGEGHYLLPALPDAASNERLSGEVMFTRP</sequence>
<dbReference type="Pfam" id="PF00028">
    <property type="entry name" value="Cadherin"/>
    <property type="match status" value="1"/>
</dbReference>
<evidence type="ECO:0000256" key="1">
    <source>
        <dbReference type="SAM" id="MobiDB-lite"/>
    </source>
</evidence>
<dbReference type="Proteomes" id="UP000190774">
    <property type="component" value="Unassembled WGS sequence"/>
</dbReference>
<dbReference type="InterPro" id="IPR041286">
    <property type="entry name" value="MBG_2"/>
</dbReference>
<dbReference type="Gene3D" id="3.30.160.710">
    <property type="match status" value="1"/>
</dbReference>
<dbReference type="InterPro" id="IPR002126">
    <property type="entry name" value="Cadherin-like_dom"/>
</dbReference>
<evidence type="ECO:0000259" key="3">
    <source>
        <dbReference type="PROSITE" id="PS50268"/>
    </source>
</evidence>
<feature type="transmembrane region" description="Helical" evidence="2">
    <location>
        <begin position="31"/>
        <end position="50"/>
    </location>
</feature>
<evidence type="ECO:0000313" key="4">
    <source>
        <dbReference type="EMBL" id="SKA84463.1"/>
    </source>
</evidence>
<dbReference type="SMART" id="SM00112">
    <property type="entry name" value="CA"/>
    <property type="match status" value="1"/>
</dbReference>
<dbReference type="Gene3D" id="2.60.40.10">
    <property type="entry name" value="Immunoglobulins"/>
    <property type="match status" value="1"/>
</dbReference>
<keyword evidence="5" id="KW-1185">Reference proteome</keyword>
<dbReference type="InterPro" id="IPR043710">
    <property type="entry name" value="DUF5650"/>
</dbReference>
<dbReference type="InterPro" id="IPR015919">
    <property type="entry name" value="Cadherin-like_sf"/>
</dbReference>
<protein>
    <submittedName>
        <fullName evidence="4">Cadherin domain-containing protein</fullName>
    </submittedName>
</protein>
<keyword evidence="2" id="KW-0472">Membrane</keyword>
<name>A0A1T4X486_9BACT</name>
<proteinExistence type="predicted"/>
<dbReference type="Pfam" id="PF18676">
    <property type="entry name" value="MBG_2"/>
    <property type="match status" value="1"/>
</dbReference>
<keyword evidence="2" id="KW-1133">Transmembrane helix</keyword>
<dbReference type="NCBIfam" id="NF012200">
    <property type="entry name" value="choice_anch_D"/>
    <property type="match status" value="1"/>
</dbReference>
<accession>A0A1T4X486</accession>
<dbReference type="RefSeq" id="WP_078812230.1">
    <property type="nucleotide sequence ID" value="NZ_FUYE01000003.1"/>
</dbReference>
<dbReference type="PROSITE" id="PS50268">
    <property type="entry name" value="CADHERIN_2"/>
    <property type="match status" value="1"/>
</dbReference>
<dbReference type="CDD" id="cd11304">
    <property type="entry name" value="Cadherin_repeat"/>
    <property type="match status" value="1"/>
</dbReference>